<dbReference type="EMBL" id="CAXAMN010024040">
    <property type="protein sequence ID" value="CAK9083407.1"/>
    <property type="molecule type" value="Genomic_DNA"/>
</dbReference>
<feature type="compositionally biased region" description="Basic residues" evidence="1">
    <location>
        <begin position="158"/>
        <end position="173"/>
    </location>
</feature>
<evidence type="ECO:0000256" key="1">
    <source>
        <dbReference type="SAM" id="MobiDB-lite"/>
    </source>
</evidence>
<gene>
    <name evidence="2" type="ORF">CCMP2556_LOCUS40663</name>
    <name evidence="3" type="ORF">CCMP2556_LOCUS40725</name>
</gene>
<comment type="caution">
    <text evidence="3">The sequence shown here is derived from an EMBL/GenBank/DDBJ whole genome shotgun (WGS) entry which is preliminary data.</text>
</comment>
<name>A0ABP0Q7U0_9DINO</name>
<protein>
    <submittedName>
        <fullName evidence="3">Uncharacterized protein</fullName>
    </submittedName>
</protein>
<sequence length="194" mass="21934">MATPADMSTEERKRQYSALRRAVVKSCSAPLLAKFQLCSDSERFTMLKQWMVGEGHVDSISVEERFVKWSEEIRSDRFKKLSNEIPKCINELKSLNVRNSGELVQVLTAHNQRVGDLWVAAQKMADLPASDLLHHGVYEFLDEQKEILKPMETDLRDGKHRISLAKGPRKNKSKPQGELHEASSAGELEGSGEE</sequence>
<reference evidence="3 4" key="1">
    <citation type="submission" date="2024-02" db="EMBL/GenBank/DDBJ databases">
        <authorList>
            <person name="Chen Y."/>
            <person name="Shah S."/>
            <person name="Dougan E. K."/>
            <person name="Thang M."/>
            <person name="Chan C."/>
        </authorList>
    </citation>
    <scope>NUCLEOTIDE SEQUENCE [LARGE SCALE GENOMIC DNA]</scope>
</reference>
<keyword evidence="4" id="KW-1185">Reference proteome</keyword>
<feature type="region of interest" description="Disordered" evidence="1">
    <location>
        <begin position="157"/>
        <end position="194"/>
    </location>
</feature>
<proteinExistence type="predicted"/>
<accession>A0ABP0Q7U0</accession>
<dbReference type="Proteomes" id="UP001642484">
    <property type="component" value="Unassembled WGS sequence"/>
</dbReference>
<organism evidence="3 4">
    <name type="scientific">Durusdinium trenchii</name>
    <dbReference type="NCBI Taxonomy" id="1381693"/>
    <lineage>
        <taxon>Eukaryota</taxon>
        <taxon>Sar</taxon>
        <taxon>Alveolata</taxon>
        <taxon>Dinophyceae</taxon>
        <taxon>Suessiales</taxon>
        <taxon>Symbiodiniaceae</taxon>
        <taxon>Durusdinium</taxon>
    </lineage>
</organism>
<dbReference type="EMBL" id="CAXAMN010024073">
    <property type="protein sequence ID" value="CAK9083575.1"/>
    <property type="molecule type" value="Genomic_DNA"/>
</dbReference>
<evidence type="ECO:0000313" key="3">
    <source>
        <dbReference type="EMBL" id="CAK9083575.1"/>
    </source>
</evidence>
<evidence type="ECO:0000313" key="2">
    <source>
        <dbReference type="EMBL" id="CAK9083407.1"/>
    </source>
</evidence>
<evidence type="ECO:0000313" key="4">
    <source>
        <dbReference type="Proteomes" id="UP001642484"/>
    </source>
</evidence>